<feature type="compositionally biased region" description="Low complexity" evidence="1">
    <location>
        <begin position="606"/>
        <end position="632"/>
    </location>
</feature>
<dbReference type="OrthoDB" id="7548341at2759"/>
<reference evidence="2 3" key="1">
    <citation type="submission" date="2014-07" db="EMBL/GenBank/DDBJ databases">
        <title>Genomic and transcriptomic analysis on Apis cerana provide comprehensive insights into honey bee biology.</title>
        <authorList>
            <person name="Diao Q."/>
            <person name="Sun L."/>
            <person name="Zheng H."/>
            <person name="Zheng H."/>
            <person name="Xu S."/>
            <person name="Wang S."/>
            <person name="Zeng Z."/>
            <person name="Hu F."/>
            <person name="Su S."/>
            <person name="Wu J."/>
        </authorList>
    </citation>
    <scope>NUCLEOTIDE SEQUENCE [LARGE SCALE GENOMIC DNA]</scope>
    <source>
        <tissue evidence="2">Pupae without intestine</tissue>
    </source>
</reference>
<feature type="region of interest" description="Disordered" evidence="1">
    <location>
        <begin position="129"/>
        <end position="165"/>
    </location>
</feature>
<feature type="compositionally biased region" description="Polar residues" evidence="1">
    <location>
        <begin position="755"/>
        <end position="778"/>
    </location>
</feature>
<feature type="region of interest" description="Disordered" evidence="1">
    <location>
        <begin position="489"/>
        <end position="555"/>
    </location>
</feature>
<feature type="region of interest" description="Disordered" evidence="1">
    <location>
        <begin position="699"/>
        <end position="799"/>
    </location>
</feature>
<feature type="compositionally biased region" description="Low complexity" evidence="1">
    <location>
        <begin position="722"/>
        <end position="733"/>
    </location>
</feature>
<evidence type="ECO:0000313" key="3">
    <source>
        <dbReference type="Proteomes" id="UP000242457"/>
    </source>
</evidence>
<protein>
    <submittedName>
        <fullName evidence="2">Uncharacterized protein</fullName>
    </submittedName>
</protein>
<feature type="compositionally biased region" description="Basic residues" evidence="1">
    <location>
        <begin position="515"/>
        <end position="540"/>
    </location>
</feature>
<feature type="compositionally biased region" description="Low complexity" evidence="1">
    <location>
        <begin position="131"/>
        <end position="151"/>
    </location>
</feature>
<feature type="compositionally biased region" description="Basic and acidic residues" evidence="1">
    <location>
        <begin position="782"/>
        <end position="799"/>
    </location>
</feature>
<sequence length="799" mass="90551">MGQEKNGQRSPRAPQPQLKYQDPNGLKVDWKFFGILNQFRPRQKSSEQMEAESQQLQDEQSQLVQIESDRLEHRSYLQHEAQPEAQQIRYKTFVQPIDVQSPDPNQIQYGRYSDPHAKQVIVEDFKHPDPSSSVYAYSQQSAQHDQQSAQYETSENYGEEPRKTRREYANRGRIVYKGSYEQQQQEEPRVEQIAVPVERLPSPIPQKLVIDKNMPIQIQQLLQYQARLPYEVIANSITYKPKSLFVPKPIPVDGKGPYQYRSKVLLLIALPACLAQFTIQGPSDGNRVAQGLRIEEGKGIEYTDQNDAHDSGFSIQGATDGSAQIQGSSDGHSNFQIQGATQGIAERYVQGPSAGAYNIQGASDGHSQSIIQGAYDGRSGAAPKSLQYNDPSGLRVNWRSYDRQSRPAAQQEYSQAAAPTAPRASHRQRASAPKQPPPPPEPVALHQSKSIDNAPSHIKHLLQLQAQLPYVNIIPEPYRYENLISLQGANQPQPRYEPRYEAEPQEELPPEPRRPAYRGKSRGPARHRRQAPQQAQHRKLPQPPAEPEIKYSPNLPPHLQQLLKYQAQTPYVNSIPEQYRFNPDPSAQMQLEQFRNYYQDLIRQQPTSPVVHTVPPAVAPSPVQVSPSSDPSPHSRRQRRQAPHQSRQQPRPQPIPAEPVPQYSTNIPGHIQSLLKYQAQIPYNIIANQIDYRLDKPYVPQPVQPAGPPQVQYQPSVNNHPYQGQTSSGYQSQLNTAYQSSDPAYYQDQGRDAYQGQSSGYSQVYASQPQYPQYTQAQLGYERADQGVRPVTEKQYNRK</sequence>
<keyword evidence="3" id="KW-1185">Reference proteome</keyword>
<name>A0A2A3EGJ3_APICC</name>
<feature type="region of interest" description="Disordered" evidence="1">
    <location>
        <begin position="402"/>
        <end position="447"/>
    </location>
</feature>
<proteinExistence type="predicted"/>
<evidence type="ECO:0000256" key="1">
    <source>
        <dbReference type="SAM" id="MobiDB-lite"/>
    </source>
</evidence>
<dbReference type="EMBL" id="KZ288262">
    <property type="protein sequence ID" value="PBC30412.1"/>
    <property type="molecule type" value="Genomic_DNA"/>
</dbReference>
<dbReference type="Proteomes" id="UP000242457">
    <property type="component" value="Unassembled WGS sequence"/>
</dbReference>
<dbReference type="STRING" id="94128.A0A2A3EGJ3"/>
<accession>A0A2A3EGJ3</accession>
<evidence type="ECO:0000313" key="2">
    <source>
        <dbReference type="EMBL" id="PBC30412.1"/>
    </source>
</evidence>
<feature type="region of interest" description="Disordered" evidence="1">
    <location>
        <begin position="375"/>
        <end position="394"/>
    </location>
</feature>
<gene>
    <name evidence="2" type="ORF">APICC_09763</name>
</gene>
<feature type="compositionally biased region" description="Low complexity" evidence="1">
    <location>
        <begin position="52"/>
        <end position="61"/>
    </location>
</feature>
<feature type="compositionally biased region" description="Pro residues" evidence="1">
    <location>
        <begin position="699"/>
        <end position="708"/>
    </location>
</feature>
<feature type="region of interest" description="Disordered" evidence="1">
    <location>
        <begin position="1"/>
        <end position="23"/>
    </location>
</feature>
<feature type="region of interest" description="Disordered" evidence="1">
    <location>
        <begin position="41"/>
        <end position="61"/>
    </location>
</feature>
<dbReference type="AlphaFoldDB" id="A0A2A3EGJ3"/>
<organism evidence="2 3">
    <name type="scientific">Apis cerana cerana</name>
    <name type="common">Oriental honeybee</name>
    <dbReference type="NCBI Taxonomy" id="94128"/>
    <lineage>
        <taxon>Eukaryota</taxon>
        <taxon>Metazoa</taxon>
        <taxon>Ecdysozoa</taxon>
        <taxon>Arthropoda</taxon>
        <taxon>Hexapoda</taxon>
        <taxon>Insecta</taxon>
        <taxon>Pterygota</taxon>
        <taxon>Neoptera</taxon>
        <taxon>Endopterygota</taxon>
        <taxon>Hymenoptera</taxon>
        <taxon>Apocrita</taxon>
        <taxon>Aculeata</taxon>
        <taxon>Apoidea</taxon>
        <taxon>Anthophila</taxon>
        <taxon>Apidae</taxon>
        <taxon>Apis</taxon>
    </lineage>
</organism>
<feature type="region of interest" description="Disordered" evidence="1">
    <location>
        <begin position="606"/>
        <end position="665"/>
    </location>
</feature>